<gene>
    <name evidence="3" type="ORF">PVAND_014538</name>
</gene>
<protein>
    <submittedName>
        <fullName evidence="3">Uncharacterized protein</fullName>
    </submittedName>
</protein>
<dbReference type="AlphaFoldDB" id="A0A9J6BA03"/>
<comment type="caution">
    <text evidence="3">The sequence shown here is derived from an EMBL/GenBank/DDBJ whole genome shotgun (WGS) entry which is preliminary data.</text>
</comment>
<keyword evidence="1" id="KW-0472">Membrane</keyword>
<name>A0A9J6BA03_POLVA</name>
<reference evidence="3" key="1">
    <citation type="submission" date="2021-03" db="EMBL/GenBank/DDBJ databases">
        <title>Chromosome level genome of the anhydrobiotic midge Polypedilum vanderplanki.</title>
        <authorList>
            <person name="Yoshida Y."/>
            <person name="Kikawada T."/>
            <person name="Gusev O."/>
        </authorList>
    </citation>
    <scope>NUCLEOTIDE SEQUENCE</scope>
    <source>
        <strain evidence="3">NIAS01</strain>
        <tissue evidence="3">Whole body or cell culture</tissue>
    </source>
</reference>
<dbReference type="EMBL" id="JADBJN010000004">
    <property type="protein sequence ID" value="KAG5666517.1"/>
    <property type="molecule type" value="Genomic_DNA"/>
</dbReference>
<evidence type="ECO:0000256" key="1">
    <source>
        <dbReference type="SAM" id="Phobius"/>
    </source>
</evidence>
<feature type="signal peptide" evidence="2">
    <location>
        <begin position="1"/>
        <end position="19"/>
    </location>
</feature>
<proteinExistence type="predicted"/>
<keyword evidence="1" id="KW-0812">Transmembrane</keyword>
<organism evidence="3 4">
    <name type="scientific">Polypedilum vanderplanki</name>
    <name type="common">Sleeping chironomid midge</name>
    <dbReference type="NCBI Taxonomy" id="319348"/>
    <lineage>
        <taxon>Eukaryota</taxon>
        <taxon>Metazoa</taxon>
        <taxon>Ecdysozoa</taxon>
        <taxon>Arthropoda</taxon>
        <taxon>Hexapoda</taxon>
        <taxon>Insecta</taxon>
        <taxon>Pterygota</taxon>
        <taxon>Neoptera</taxon>
        <taxon>Endopterygota</taxon>
        <taxon>Diptera</taxon>
        <taxon>Nematocera</taxon>
        <taxon>Chironomoidea</taxon>
        <taxon>Chironomidae</taxon>
        <taxon>Chironominae</taxon>
        <taxon>Polypedilum</taxon>
        <taxon>Polypedilum</taxon>
    </lineage>
</organism>
<keyword evidence="1" id="KW-1133">Transmembrane helix</keyword>
<feature type="transmembrane region" description="Helical" evidence="1">
    <location>
        <begin position="350"/>
        <end position="370"/>
    </location>
</feature>
<evidence type="ECO:0000313" key="4">
    <source>
        <dbReference type="Proteomes" id="UP001107558"/>
    </source>
</evidence>
<dbReference type="Proteomes" id="UP001107558">
    <property type="component" value="Chromosome 4"/>
</dbReference>
<sequence length="372" mass="44116">MLKFQIIIIFSILIFPIKCQILNGDSDSVKSVAKAMTDVIHKFYITNKIKFDLIIFGNTTNHINDLINEVSKEINDKTVIKCKHIERIRLEDLQFMESGIVFIESEKGLLFLHTILLEYCKIYRSLPNWSFDKMKFLIYVEKIKSVGKLLEIMNKFNINRFDHSTDLRAFEFFLTNEENFVTLSTNVLYSEDECKNYHVKDLNRFEKSAQMWLIDLENFDHFSNFYECVLTFQASYSWGPFWYTENYEENNCILKIKNSQVRGINHLIIELAAKKFNFLFNYTVFVDKSDDNYQEQKKHIHFTMGDVDYESGVSRWSEPCGSTDFYYLVTENEFYTNYEKVLMPFDLTTWILLFVTISLTFVIIFGTYGLPQ</sequence>
<evidence type="ECO:0000256" key="2">
    <source>
        <dbReference type="SAM" id="SignalP"/>
    </source>
</evidence>
<keyword evidence="2" id="KW-0732">Signal</keyword>
<feature type="chain" id="PRO_5039923366" evidence="2">
    <location>
        <begin position="20"/>
        <end position="372"/>
    </location>
</feature>
<evidence type="ECO:0000313" key="3">
    <source>
        <dbReference type="EMBL" id="KAG5666517.1"/>
    </source>
</evidence>
<accession>A0A9J6BA03</accession>
<keyword evidence="4" id="KW-1185">Reference proteome</keyword>